<keyword evidence="6" id="KW-1185">Reference proteome</keyword>
<evidence type="ECO:0000313" key="5">
    <source>
        <dbReference type="EMBL" id="KNC21223.1"/>
    </source>
</evidence>
<dbReference type="PRINTS" id="PR00320">
    <property type="entry name" value="GPROTEINBRPT"/>
</dbReference>
<reference evidence="5 6" key="1">
    <citation type="journal article" date="2015" name="Nat. Commun.">
        <title>Lucilia cuprina genome unlocks parasitic fly biology to underpin future interventions.</title>
        <authorList>
            <person name="Anstead C.A."/>
            <person name="Korhonen P.K."/>
            <person name="Young N.D."/>
            <person name="Hall R.S."/>
            <person name="Jex A.R."/>
            <person name="Murali S.C."/>
            <person name="Hughes D.S."/>
            <person name="Lee S.F."/>
            <person name="Perry T."/>
            <person name="Stroehlein A.J."/>
            <person name="Ansell B.R."/>
            <person name="Breugelmans B."/>
            <person name="Hofmann A."/>
            <person name="Qu J."/>
            <person name="Dugan S."/>
            <person name="Lee S.L."/>
            <person name="Chao H."/>
            <person name="Dinh H."/>
            <person name="Han Y."/>
            <person name="Doddapaneni H.V."/>
            <person name="Worley K.C."/>
            <person name="Muzny D.M."/>
            <person name="Ioannidis P."/>
            <person name="Waterhouse R.M."/>
            <person name="Zdobnov E.M."/>
            <person name="James P.J."/>
            <person name="Bagnall N.H."/>
            <person name="Kotze A.C."/>
            <person name="Gibbs R.A."/>
            <person name="Richards S."/>
            <person name="Batterham P."/>
            <person name="Gasser R.B."/>
        </authorList>
    </citation>
    <scope>NUCLEOTIDE SEQUENCE [LARGE SCALE GENOMIC DNA]</scope>
    <source>
        <strain evidence="5 6">LS</strain>
        <tissue evidence="5">Full body</tissue>
    </source>
</reference>
<organism evidence="5 6">
    <name type="scientific">Lucilia cuprina</name>
    <name type="common">Green bottle fly</name>
    <name type="synonym">Australian sheep blowfly</name>
    <dbReference type="NCBI Taxonomy" id="7375"/>
    <lineage>
        <taxon>Eukaryota</taxon>
        <taxon>Metazoa</taxon>
        <taxon>Ecdysozoa</taxon>
        <taxon>Arthropoda</taxon>
        <taxon>Hexapoda</taxon>
        <taxon>Insecta</taxon>
        <taxon>Pterygota</taxon>
        <taxon>Neoptera</taxon>
        <taxon>Endopterygota</taxon>
        <taxon>Diptera</taxon>
        <taxon>Brachycera</taxon>
        <taxon>Muscomorpha</taxon>
        <taxon>Oestroidea</taxon>
        <taxon>Calliphoridae</taxon>
        <taxon>Luciliinae</taxon>
        <taxon>Lucilia</taxon>
    </lineage>
</organism>
<name>A0A0L0BMR0_LUCCU</name>
<dbReference type="Gene3D" id="2.130.10.10">
    <property type="entry name" value="YVTN repeat-like/Quinoprotein amine dehydrogenase"/>
    <property type="match status" value="3"/>
</dbReference>
<keyword evidence="1 3" id="KW-0853">WD repeat</keyword>
<dbReference type="InterPro" id="IPR020472">
    <property type="entry name" value="WD40_PAC1"/>
</dbReference>
<protein>
    <recommendedName>
        <fullName evidence="7">WD repeat-containing protein 55 homolog</fullName>
    </recommendedName>
</protein>
<proteinExistence type="predicted"/>
<evidence type="ECO:0008006" key="7">
    <source>
        <dbReference type="Google" id="ProtNLM"/>
    </source>
</evidence>
<feature type="compositionally biased region" description="Polar residues" evidence="4">
    <location>
        <begin position="171"/>
        <end position="184"/>
    </location>
</feature>
<dbReference type="CDD" id="cd00200">
    <property type="entry name" value="WD40"/>
    <property type="match status" value="1"/>
</dbReference>
<keyword evidence="2" id="KW-0677">Repeat</keyword>
<evidence type="ECO:0000256" key="3">
    <source>
        <dbReference type="PROSITE-ProRule" id="PRU00221"/>
    </source>
</evidence>
<evidence type="ECO:0000313" key="6">
    <source>
        <dbReference type="Proteomes" id="UP000037069"/>
    </source>
</evidence>
<dbReference type="SUPFAM" id="SSF50978">
    <property type="entry name" value="WD40 repeat-like"/>
    <property type="match status" value="2"/>
</dbReference>
<evidence type="ECO:0000256" key="2">
    <source>
        <dbReference type="ARBA" id="ARBA00022737"/>
    </source>
</evidence>
<dbReference type="PROSITE" id="PS50082">
    <property type="entry name" value="WD_REPEATS_2"/>
    <property type="match status" value="6"/>
</dbReference>
<feature type="region of interest" description="Disordered" evidence="4">
    <location>
        <begin position="760"/>
        <end position="813"/>
    </location>
</feature>
<dbReference type="EMBL" id="JRES01001644">
    <property type="protein sequence ID" value="KNC21223.1"/>
    <property type="molecule type" value="Genomic_DNA"/>
</dbReference>
<feature type="compositionally biased region" description="Polar residues" evidence="4">
    <location>
        <begin position="764"/>
        <end position="775"/>
    </location>
</feature>
<dbReference type="PROSITE" id="PS00678">
    <property type="entry name" value="WD_REPEATS_1"/>
    <property type="match status" value="2"/>
</dbReference>
<feature type="compositionally biased region" description="Polar residues" evidence="4">
    <location>
        <begin position="963"/>
        <end position="972"/>
    </location>
</feature>
<evidence type="ECO:0000256" key="4">
    <source>
        <dbReference type="SAM" id="MobiDB-lite"/>
    </source>
</evidence>
<dbReference type="PROSITE" id="PS50294">
    <property type="entry name" value="WD_REPEATS_REGION"/>
    <property type="match status" value="4"/>
</dbReference>
<dbReference type="SMART" id="SM00320">
    <property type="entry name" value="WD40"/>
    <property type="match status" value="9"/>
</dbReference>
<feature type="repeat" description="WD" evidence="3">
    <location>
        <begin position="427"/>
        <end position="468"/>
    </location>
</feature>
<comment type="caution">
    <text evidence="5">The sequence shown here is derived from an EMBL/GenBank/DDBJ whole genome shotgun (WGS) entry which is preliminary data.</text>
</comment>
<feature type="repeat" description="WD" evidence="3">
    <location>
        <begin position="342"/>
        <end position="383"/>
    </location>
</feature>
<feature type="compositionally biased region" description="Low complexity" evidence="4">
    <location>
        <begin position="989"/>
        <end position="1001"/>
    </location>
</feature>
<dbReference type="InterPro" id="IPR001680">
    <property type="entry name" value="WD40_rpt"/>
</dbReference>
<dbReference type="PANTHER" id="PTHR19848:SF8">
    <property type="entry name" value="F-BOX AND WD REPEAT DOMAIN CONTAINING 7"/>
    <property type="match status" value="1"/>
</dbReference>
<feature type="repeat" description="WD" evidence="3">
    <location>
        <begin position="75"/>
        <end position="116"/>
    </location>
</feature>
<dbReference type="AlphaFoldDB" id="A0A0L0BMR0"/>
<dbReference type="OrthoDB" id="9990676at2759"/>
<evidence type="ECO:0000256" key="1">
    <source>
        <dbReference type="ARBA" id="ARBA00022574"/>
    </source>
</evidence>
<dbReference type="Proteomes" id="UP000037069">
    <property type="component" value="Unassembled WGS sequence"/>
</dbReference>
<feature type="compositionally biased region" description="Basic and acidic residues" evidence="4">
    <location>
        <begin position="794"/>
        <end position="803"/>
    </location>
</feature>
<dbReference type="InterPro" id="IPR019775">
    <property type="entry name" value="WD40_repeat_CS"/>
</dbReference>
<feature type="repeat" description="WD" evidence="3">
    <location>
        <begin position="384"/>
        <end position="426"/>
    </location>
</feature>
<dbReference type="InterPro" id="IPR036322">
    <property type="entry name" value="WD40_repeat_dom_sf"/>
</dbReference>
<sequence>MVGVLTLKGILEIKRIKETVFLFPGKSIAFYTQALSHNPTGQQHARNTSVFLLAHCDDNSLYVRTLVTGKELHTLKGHKSRIRTICIARDSQRAVVGCEDTRALIYDMHTGRLIRSMPPNPGPVTALYAMDNDDFLVTVGGNKITFYSFRNEELYVHPYSHNQRRKRSLKRATQSQRSPSTTLPPITCFDVSRDSQLVAIASGRHVHIMQINTPEYQTTFDGHVAPVTCLNFAPNGEYLVTGSDDRMVHVWSLAMGSIANTFKGHVAPICSVVVLMDSRRVMSSDRDGMIYVWMADGGNLLQTLQGPYKSLAATNNMKFAISTNGENVLKIFSLTREDEKYSVSHSDEITCFTITADSLFIITGSRDMSLKVWQATGGKLAQVLVGHSDAVTCAAVSVTNKSQVTSGSKDTNLIIWDLHTGEEIHTLAGHLGPVIEVKVSADGSTAVSGSDDKTLIVWETKRGLALTSLQLHVPFPRFDISMDCSRILVQLVDSFNLPVICLHNTPAQYIKLPTYSAPARDVEDLRPQGPKRQMKRLLKKEVSLDTYTWQKKYGHLTSSVMMAQVDERLKRRFSVSASMEEISKIAEMKTITSQTNLGPEQAALAQSQHFDQLEALWNKRSPPRRRHNAGLSRQTSLVEDRLESSDDDDYHDERTGMLSASYDEIHRLALPATPTLLSMQSTPPQTPIPTHKTATQRLRPVSMHAWITSSCKALHSSYTNSSSSNNCNSYHNSTNELYPSSNCPNEYENGAKSTNVTTTATTTPYVNHSSTQTHLTPEEERKDFKSSLRRGNRHQPDLVKDLQHSQPANEETDILSQDRRLRFRSFFRWRSLKSRLMPRRNCHSLQPQSLASVHIAEQVPSRKNQPTPAPSPATPIKHVSQPVAHLKRPNPIIIVENYDHRNVKQVQTQILLHPQSTQATWGQIVNAVPNLPKSIETPPPVTTMPGVLTATSTSQRKWRPWKSSDSNKSIATDLSEMAATENNNSPRKSSGSTSSGSGSSSDNGTGFCGTSSSRSKSKLKTSSTPTTTTTTNSSASSNNHFATGGGGYH</sequence>
<feature type="region of interest" description="Disordered" evidence="4">
    <location>
        <begin position="160"/>
        <end position="185"/>
    </location>
</feature>
<feature type="region of interest" description="Disordered" evidence="4">
    <location>
        <begin position="618"/>
        <end position="651"/>
    </location>
</feature>
<accession>A0A0L0BMR0</accession>
<dbReference type="InterPro" id="IPR015943">
    <property type="entry name" value="WD40/YVTN_repeat-like_dom_sf"/>
</dbReference>
<feature type="region of interest" description="Disordered" evidence="4">
    <location>
        <begin position="858"/>
        <end position="877"/>
    </location>
</feature>
<gene>
    <name evidence="5" type="ORF">FF38_14092</name>
</gene>
<feature type="compositionally biased region" description="Low complexity" evidence="4">
    <location>
        <begin position="1010"/>
        <end position="1039"/>
    </location>
</feature>
<feature type="compositionally biased region" description="Basic and acidic residues" evidence="4">
    <location>
        <begin position="776"/>
        <end position="786"/>
    </location>
</feature>
<feature type="repeat" description="WD" evidence="3">
    <location>
        <begin position="262"/>
        <end position="303"/>
    </location>
</feature>
<dbReference type="STRING" id="7375.A0A0L0BMR0"/>
<dbReference type="Pfam" id="PF00400">
    <property type="entry name" value="WD40"/>
    <property type="match status" value="6"/>
</dbReference>
<dbReference type="PANTHER" id="PTHR19848">
    <property type="entry name" value="WD40 REPEAT PROTEIN"/>
    <property type="match status" value="1"/>
</dbReference>
<feature type="repeat" description="WD" evidence="3">
    <location>
        <begin position="220"/>
        <end position="261"/>
    </location>
</feature>
<feature type="region of interest" description="Disordered" evidence="4">
    <location>
        <begin position="935"/>
        <end position="1049"/>
    </location>
</feature>